<dbReference type="RefSeq" id="WP_353069884.1">
    <property type="nucleotide sequence ID" value="NZ_CP132932.1"/>
</dbReference>
<proteinExistence type="predicted"/>
<dbReference type="EMBL" id="CP132932">
    <property type="protein sequence ID" value="XCB27886.1"/>
    <property type="molecule type" value="Genomic_DNA"/>
</dbReference>
<dbReference type="InterPro" id="IPR011971">
    <property type="entry name" value="CHP02284"/>
</dbReference>
<feature type="domain" description="DUF2383" evidence="1">
    <location>
        <begin position="9"/>
        <end position="112"/>
    </location>
</feature>
<sequence length="148" mass="15969">MAEGYSLVKTIVQVLHDGQTGFADLGEKLKRPDLREFFLAESTNRGKFATELEAELALAKGDTKDIGGTATGAIHRTWADLKASLGGGDHSLLETAEQGEDVAKKVYKEALEAKDLPSSATRELLTRQQAHITASHDKVKAFRDSTAS</sequence>
<dbReference type="AlphaFoldDB" id="A0AAU7ZGH4"/>
<dbReference type="InterPro" id="IPR019052">
    <property type="entry name" value="DUF2383"/>
</dbReference>
<dbReference type="InterPro" id="IPR012347">
    <property type="entry name" value="Ferritin-like"/>
</dbReference>
<dbReference type="Gene3D" id="1.20.1260.10">
    <property type="match status" value="1"/>
</dbReference>
<dbReference type="InterPro" id="IPR016920">
    <property type="entry name" value="UCP029477"/>
</dbReference>
<organism evidence="2">
    <name type="scientific">Tunturiibacter empetritectus</name>
    <dbReference type="NCBI Taxonomy" id="3069691"/>
    <lineage>
        <taxon>Bacteria</taxon>
        <taxon>Pseudomonadati</taxon>
        <taxon>Acidobacteriota</taxon>
        <taxon>Terriglobia</taxon>
        <taxon>Terriglobales</taxon>
        <taxon>Acidobacteriaceae</taxon>
        <taxon>Tunturiibacter</taxon>
    </lineage>
</organism>
<reference evidence="2" key="1">
    <citation type="submission" date="2023-08" db="EMBL/GenBank/DDBJ databases">
        <authorList>
            <person name="Messyasz A."/>
            <person name="Mannisto M.K."/>
            <person name="Kerkhof L.J."/>
            <person name="Haggblom M."/>
        </authorList>
    </citation>
    <scope>NUCLEOTIDE SEQUENCE</scope>
    <source>
        <strain evidence="2">M8UP23</strain>
    </source>
</reference>
<name>A0AAU7ZGH4_9BACT</name>
<protein>
    <submittedName>
        <fullName evidence="2">PA2169 family four-helix-bundle protein</fullName>
    </submittedName>
</protein>
<dbReference type="PIRSF" id="PIRSF029477">
    <property type="entry name" value="UCP029477"/>
    <property type="match status" value="1"/>
</dbReference>
<dbReference type="KEGG" id="temp:RBB75_06080"/>
<evidence type="ECO:0000313" key="2">
    <source>
        <dbReference type="EMBL" id="XCB27886.1"/>
    </source>
</evidence>
<evidence type="ECO:0000259" key="1">
    <source>
        <dbReference type="Pfam" id="PF09537"/>
    </source>
</evidence>
<dbReference type="NCBIfam" id="TIGR02284">
    <property type="entry name" value="PA2169 family four-helix-bundle protein"/>
    <property type="match status" value="1"/>
</dbReference>
<dbReference type="Pfam" id="PF09537">
    <property type="entry name" value="DUF2383"/>
    <property type="match status" value="1"/>
</dbReference>
<gene>
    <name evidence="2" type="ORF">RBB75_06080</name>
</gene>
<reference evidence="2" key="2">
    <citation type="journal article" date="2024" name="Environ. Microbiol.">
        <title>Genome analysis and description of Tunturibacter gen. nov. expands the diversity of Terriglobia in tundra soils.</title>
        <authorList>
            <person name="Messyasz A."/>
            <person name="Mannisto M.K."/>
            <person name="Kerkhof L.J."/>
            <person name="Haggblom M.M."/>
        </authorList>
    </citation>
    <scope>NUCLEOTIDE SEQUENCE</scope>
    <source>
        <strain evidence="2">M8UP23</strain>
    </source>
</reference>
<accession>A0AAU7ZGH4</accession>